<dbReference type="PANTHER" id="PTHR15026:SF0">
    <property type="entry name" value="GUIDED ENTRY OF TAIL-ANCHORED PROTEINS FACTOR CAMLG"/>
    <property type="match status" value="1"/>
</dbReference>
<feature type="transmembrane region" description="Helical" evidence="2">
    <location>
        <begin position="244"/>
        <end position="270"/>
    </location>
</feature>
<evidence type="ECO:0000256" key="1">
    <source>
        <dbReference type="SAM" id="MobiDB-lite"/>
    </source>
</evidence>
<evidence type="ECO:0000313" key="4">
    <source>
        <dbReference type="Proteomes" id="UP001497497"/>
    </source>
</evidence>
<feature type="compositionally biased region" description="Basic and acidic residues" evidence="1">
    <location>
        <begin position="1"/>
        <end position="24"/>
    </location>
</feature>
<dbReference type="AlphaFoldDB" id="A0AAV2IC49"/>
<proteinExistence type="predicted"/>
<dbReference type="PANTHER" id="PTHR15026">
    <property type="entry name" value="CALCIUM-SIGNAL MODULATING CYCLOPHILIN LIGAND CAML"/>
    <property type="match status" value="1"/>
</dbReference>
<dbReference type="EMBL" id="CAXITT010000544">
    <property type="protein sequence ID" value="CAL1543383.1"/>
    <property type="molecule type" value="Genomic_DNA"/>
</dbReference>
<keyword evidence="2" id="KW-1133">Transmembrane helix</keyword>
<keyword evidence="2" id="KW-0472">Membrane</keyword>
<feature type="region of interest" description="Disordered" evidence="1">
    <location>
        <begin position="1"/>
        <end position="150"/>
    </location>
</feature>
<reference evidence="3 4" key="1">
    <citation type="submission" date="2024-04" db="EMBL/GenBank/DDBJ databases">
        <authorList>
            <consortium name="Genoscope - CEA"/>
            <person name="William W."/>
        </authorList>
    </citation>
    <scope>NUCLEOTIDE SEQUENCE [LARGE SCALE GENOMIC DNA]</scope>
</reference>
<protein>
    <recommendedName>
        <fullName evidence="5">Calcium signal-modulating cyclophilin ligand</fullName>
    </recommendedName>
</protein>
<keyword evidence="4" id="KW-1185">Reference proteome</keyword>
<dbReference type="InterPro" id="IPR016719">
    <property type="entry name" value="CAMLG"/>
</dbReference>
<feature type="transmembrane region" description="Helical" evidence="2">
    <location>
        <begin position="187"/>
        <end position="204"/>
    </location>
</feature>
<gene>
    <name evidence="3" type="ORF">GSLYS_00016917001</name>
</gene>
<evidence type="ECO:0008006" key="5">
    <source>
        <dbReference type="Google" id="ProtNLM"/>
    </source>
</evidence>
<comment type="caution">
    <text evidence="3">The sequence shown here is derived from an EMBL/GenBank/DDBJ whole genome shotgun (WGS) entry which is preliminary data.</text>
</comment>
<keyword evidence="2" id="KW-0812">Transmembrane</keyword>
<dbReference type="Pfam" id="PF14963">
    <property type="entry name" value="Get2_like"/>
    <property type="match status" value="1"/>
</dbReference>
<sequence>MADTAAQREARRQKILRNQEERMNRLLGKYAEAETNVKQSTPEKIQQKDEHESLSPHQSPYNLRQRSQKNSTVPPKSSNSQNELSAQHGAVPSSSATISQETSIPSNGNETDEISRKENKSEPTIGRIGDSVPFGHSQKPVESDQTSNGLPFDLQRLDPQTLEVLKIVMFVLTALFQRYLLKFGFGIFIFPSIFLPFIVLELAIKYSVHTYLKHIPLSHGKGNLLSAALMLCGIRQDIMDSYHLIMAHIASAASDFCVYFFAFIIGHAWMT</sequence>
<accession>A0AAV2IC49</accession>
<organism evidence="3 4">
    <name type="scientific">Lymnaea stagnalis</name>
    <name type="common">Great pond snail</name>
    <name type="synonym">Helix stagnalis</name>
    <dbReference type="NCBI Taxonomy" id="6523"/>
    <lineage>
        <taxon>Eukaryota</taxon>
        <taxon>Metazoa</taxon>
        <taxon>Spiralia</taxon>
        <taxon>Lophotrochozoa</taxon>
        <taxon>Mollusca</taxon>
        <taxon>Gastropoda</taxon>
        <taxon>Heterobranchia</taxon>
        <taxon>Euthyneura</taxon>
        <taxon>Panpulmonata</taxon>
        <taxon>Hygrophila</taxon>
        <taxon>Lymnaeoidea</taxon>
        <taxon>Lymnaeidae</taxon>
        <taxon>Lymnaea</taxon>
    </lineage>
</organism>
<evidence type="ECO:0000256" key="2">
    <source>
        <dbReference type="SAM" id="Phobius"/>
    </source>
</evidence>
<feature type="compositionally biased region" description="Basic and acidic residues" evidence="1">
    <location>
        <begin position="45"/>
        <end position="54"/>
    </location>
</feature>
<dbReference type="Proteomes" id="UP001497497">
    <property type="component" value="Unassembled WGS sequence"/>
</dbReference>
<feature type="compositionally biased region" description="Polar residues" evidence="1">
    <location>
        <begin position="55"/>
        <end position="85"/>
    </location>
</feature>
<dbReference type="GO" id="GO:0043529">
    <property type="term" value="C:GET complex"/>
    <property type="evidence" value="ECO:0007669"/>
    <property type="project" value="TreeGrafter"/>
</dbReference>
<evidence type="ECO:0000313" key="3">
    <source>
        <dbReference type="EMBL" id="CAL1543383.1"/>
    </source>
</evidence>
<dbReference type="GO" id="GO:0071816">
    <property type="term" value="P:tail-anchored membrane protein insertion into ER membrane"/>
    <property type="evidence" value="ECO:0007669"/>
    <property type="project" value="TreeGrafter"/>
</dbReference>
<name>A0AAV2IC49_LYMST</name>
<feature type="compositionally biased region" description="Polar residues" evidence="1">
    <location>
        <begin position="92"/>
        <end position="109"/>
    </location>
</feature>